<proteinExistence type="predicted"/>
<evidence type="ECO:0000313" key="1">
    <source>
        <dbReference type="EMBL" id="KAG8201321.1"/>
    </source>
</evidence>
<organism evidence="1 2">
    <name type="scientific">Oedothorax gibbosus</name>
    <dbReference type="NCBI Taxonomy" id="931172"/>
    <lineage>
        <taxon>Eukaryota</taxon>
        <taxon>Metazoa</taxon>
        <taxon>Ecdysozoa</taxon>
        <taxon>Arthropoda</taxon>
        <taxon>Chelicerata</taxon>
        <taxon>Arachnida</taxon>
        <taxon>Araneae</taxon>
        <taxon>Araneomorphae</taxon>
        <taxon>Entelegynae</taxon>
        <taxon>Araneoidea</taxon>
        <taxon>Linyphiidae</taxon>
        <taxon>Erigoninae</taxon>
        <taxon>Oedothorax</taxon>
    </lineage>
</organism>
<keyword evidence="2" id="KW-1185">Reference proteome</keyword>
<accession>A0AAV6VYX0</accession>
<dbReference type="Proteomes" id="UP000827092">
    <property type="component" value="Unassembled WGS sequence"/>
</dbReference>
<reference evidence="1 2" key="1">
    <citation type="journal article" date="2022" name="Nat. Ecol. Evol.">
        <title>A masculinizing supergene underlies an exaggerated male reproductive morph in a spider.</title>
        <authorList>
            <person name="Hendrickx F."/>
            <person name="De Corte Z."/>
            <person name="Sonet G."/>
            <person name="Van Belleghem S.M."/>
            <person name="Kostlbacher S."/>
            <person name="Vangestel C."/>
        </authorList>
    </citation>
    <scope>NUCLEOTIDE SEQUENCE [LARGE SCALE GENOMIC DNA]</scope>
    <source>
        <strain evidence="1">W744_W776</strain>
    </source>
</reference>
<name>A0AAV6VYX0_9ARAC</name>
<dbReference type="AlphaFoldDB" id="A0AAV6VYX0"/>
<protein>
    <submittedName>
        <fullName evidence="1">Uncharacterized protein</fullName>
    </submittedName>
</protein>
<evidence type="ECO:0000313" key="2">
    <source>
        <dbReference type="Proteomes" id="UP000827092"/>
    </source>
</evidence>
<sequence length="140" mass="15862">MNGIIQRKDSAFPLKGIVSNISTPEQKDRVARNNKKWRRARSKNVPVNLLPSNECTCLGANAVIKTSVCAHYLNRMNRGMSHRSSLVSADRAMRLHLGRLFLQEKHFVFFAPRLFAHGCPNIGDFEWDGNFTLDIAFTFG</sequence>
<gene>
    <name evidence="1" type="ORF">JTE90_016798</name>
</gene>
<dbReference type="EMBL" id="JAFNEN010000006">
    <property type="protein sequence ID" value="KAG8201321.1"/>
    <property type="molecule type" value="Genomic_DNA"/>
</dbReference>
<comment type="caution">
    <text evidence="1">The sequence shown here is derived from an EMBL/GenBank/DDBJ whole genome shotgun (WGS) entry which is preliminary data.</text>
</comment>